<gene>
    <name evidence="2" type="ORF">B296_00022554</name>
</gene>
<sequence>MGRGRGSPPVQNRKHGIHSHNIYGSHGILVMPTGMVRRDRIADDRAWAQEKRIQVNCGSNMVCIDDTKGEAGERWLRNPIALSLDAAEKGVHHIIAVLALVPAAIPIGSSAGTSLGKPRRSHDIQWPKVRSDPYKSAAFSFLGLPVGRDSSSSRTSPSSLRSPPLRGPPFSLP</sequence>
<feature type="region of interest" description="Disordered" evidence="1">
    <location>
        <begin position="144"/>
        <end position="173"/>
    </location>
</feature>
<dbReference type="EMBL" id="AMZH03001840">
    <property type="protein sequence ID" value="RRT77776.1"/>
    <property type="molecule type" value="Genomic_DNA"/>
</dbReference>
<dbReference type="Proteomes" id="UP000287651">
    <property type="component" value="Unassembled WGS sequence"/>
</dbReference>
<proteinExistence type="predicted"/>
<evidence type="ECO:0000313" key="2">
    <source>
        <dbReference type="EMBL" id="RRT77776.1"/>
    </source>
</evidence>
<protein>
    <submittedName>
        <fullName evidence="2">Uncharacterized protein</fullName>
    </submittedName>
</protein>
<reference evidence="2 3" key="1">
    <citation type="journal article" date="2014" name="Agronomy (Basel)">
        <title>A Draft Genome Sequence for Ensete ventricosum, the Drought-Tolerant Tree Against Hunger.</title>
        <authorList>
            <person name="Harrison J."/>
            <person name="Moore K.A."/>
            <person name="Paszkiewicz K."/>
            <person name="Jones T."/>
            <person name="Grant M."/>
            <person name="Ambacheew D."/>
            <person name="Muzemil S."/>
            <person name="Studholme D.J."/>
        </authorList>
    </citation>
    <scope>NUCLEOTIDE SEQUENCE [LARGE SCALE GENOMIC DNA]</scope>
</reference>
<dbReference type="AlphaFoldDB" id="A0A427ANH7"/>
<comment type="caution">
    <text evidence="2">The sequence shown here is derived from an EMBL/GenBank/DDBJ whole genome shotgun (WGS) entry which is preliminary data.</text>
</comment>
<evidence type="ECO:0000256" key="1">
    <source>
        <dbReference type="SAM" id="MobiDB-lite"/>
    </source>
</evidence>
<name>A0A427ANH7_ENSVE</name>
<organism evidence="2 3">
    <name type="scientific">Ensete ventricosum</name>
    <name type="common">Abyssinian banana</name>
    <name type="synonym">Musa ensete</name>
    <dbReference type="NCBI Taxonomy" id="4639"/>
    <lineage>
        <taxon>Eukaryota</taxon>
        <taxon>Viridiplantae</taxon>
        <taxon>Streptophyta</taxon>
        <taxon>Embryophyta</taxon>
        <taxon>Tracheophyta</taxon>
        <taxon>Spermatophyta</taxon>
        <taxon>Magnoliopsida</taxon>
        <taxon>Liliopsida</taxon>
        <taxon>Zingiberales</taxon>
        <taxon>Musaceae</taxon>
        <taxon>Ensete</taxon>
    </lineage>
</organism>
<evidence type="ECO:0000313" key="3">
    <source>
        <dbReference type="Proteomes" id="UP000287651"/>
    </source>
</evidence>
<accession>A0A427ANH7</accession>
<feature type="compositionally biased region" description="Low complexity" evidence="1">
    <location>
        <begin position="150"/>
        <end position="164"/>
    </location>
</feature>